<sequence>MSEVEPQAAVGFGIIAPQLLACLRQMPSEHQARLHVTANRDVLIVTGKTALLPWIDGIEYAAPDTFAPSLWLPTRWQPSLPTELIAQALKQRYLRVPYLLWHQPKVIIPLDKQLPVSPALLDRIEKYWEEA</sequence>
<dbReference type="InterPro" id="IPR045548">
    <property type="entry name" value="bpX5"/>
</dbReference>
<protein>
    <recommendedName>
        <fullName evidence="1">MoxR-vWA-beta-propeller ternary system domain-containing protein</fullName>
    </recommendedName>
</protein>
<evidence type="ECO:0000313" key="3">
    <source>
        <dbReference type="Proteomes" id="UP000293154"/>
    </source>
</evidence>
<dbReference type="KEGG" id="prag:EKN56_07960"/>
<accession>A0A411WJK3</accession>
<reference evidence="2 3" key="1">
    <citation type="submission" date="2019-03" db="EMBL/GenBank/DDBJ databases">
        <title>Pragia sp. nov. isolated from the gut tract of Carduelis flavirostris.</title>
        <authorList>
            <person name="Ge Y."/>
        </authorList>
    </citation>
    <scope>NUCLEOTIDE SEQUENCE [LARGE SCALE GENOMIC DNA]</scope>
    <source>
        <strain evidence="2 3">CF-458</strain>
    </source>
</reference>
<dbReference type="OrthoDB" id="6637315at2"/>
<proteinExistence type="predicted"/>
<gene>
    <name evidence="2" type="ORF">EKN56_07960</name>
</gene>
<evidence type="ECO:0000313" key="2">
    <source>
        <dbReference type="EMBL" id="QBH96338.1"/>
    </source>
</evidence>
<dbReference type="Pfam" id="PF19921">
    <property type="entry name" value="bpX5"/>
    <property type="match status" value="1"/>
</dbReference>
<organism evidence="2 3">
    <name type="scientific">Limnobaculum zhutongyuii</name>
    <dbReference type="NCBI Taxonomy" id="2498113"/>
    <lineage>
        <taxon>Bacteria</taxon>
        <taxon>Pseudomonadati</taxon>
        <taxon>Pseudomonadota</taxon>
        <taxon>Gammaproteobacteria</taxon>
        <taxon>Enterobacterales</taxon>
        <taxon>Budviciaceae</taxon>
        <taxon>Limnobaculum</taxon>
    </lineage>
</organism>
<evidence type="ECO:0000259" key="1">
    <source>
        <dbReference type="Pfam" id="PF19921"/>
    </source>
</evidence>
<name>A0A411WJK3_9GAMM</name>
<keyword evidence="3" id="KW-1185">Reference proteome</keyword>
<dbReference type="Proteomes" id="UP000293154">
    <property type="component" value="Chromosome"/>
</dbReference>
<dbReference type="AlphaFoldDB" id="A0A411WJK3"/>
<feature type="domain" description="MoxR-vWA-beta-propeller ternary system" evidence="1">
    <location>
        <begin position="4"/>
        <end position="128"/>
    </location>
</feature>
<dbReference type="EMBL" id="CP034752">
    <property type="protein sequence ID" value="QBH96338.1"/>
    <property type="molecule type" value="Genomic_DNA"/>
</dbReference>